<evidence type="ECO:0000256" key="1">
    <source>
        <dbReference type="SAM" id="SignalP"/>
    </source>
</evidence>
<gene>
    <name evidence="2" type="ORF">NCTC12282_06160</name>
</gene>
<accession>A0A484ZY84</accession>
<organism evidence="2 3">
    <name type="scientific">Budvicia aquatica</name>
    <dbReference type="NCBI Taxonomy" id="82979"/>
    <lineage>
        <taxon>Bacteria</taxon>
        <taxon>Pseudomonadati</taxon>
        <taxon>Pseudomonadota</taxon>
        <taxon>Gammaproteobacteria</taxon>
        <taxon>Enterobacterales</taxon>
        <taxon>Budviciaceae</taxon>
        <taxon>Budvicia</taxon>
    </lineage>
</organism>
<dbReference type="EMBL" id="CAADJA010000002">
    <property type="protein sequence ID" value="VFS52951.1"/>
    <property type="molecule type" value="Genomic_DNA"/>
</dbReference>
<feature type="chain" id="PRO_5019813753" description="Lipoprotein" evidence="1">
    <location>
        <begin position="23"/>
        <end position="103"/>
    </location>
</feature>
<dbReference type="PROSITE" id="PS51257">
    <property type="entry name" value="PROKAR_LIPOPROTEIN"/>
    <property type="match status" value="1"/>
</dbReference>
<protein>
    <recommendedName>
        <fullName evidence="4">Lipoprotein</fullName>
    </recommendedName>
</protein>
<reference evidence="2 3" key="1">
    <citation type="submission" date="2019-03" db="EMBL/GenBank/DDBJ databases">
        <authorList>
            <consortium name="Pathogen Informatics"/>
        </authorList>
    </citation>
    <scope>NUCLEOTIDE SEQUENCE [LARGE SCALE GENOMIC DNA]</scope>
    <source>
        <strain evidence="2 3">NCTC12282</strain>
    </source>
</reference>
<name>A0A484ZY84_9GAMM</name>
<dbReference type="Proteomes" id="UP000373449">
    <property type="component" value="Unassembled WGS sequence"/>
</dbReference>
<dbReference type="AlphaFoldDB" id="A0A484ZY84"/>
<sequence length="103" mass="11502">MKYALVLTLALILTACSSSSSHQVENTDSAVPQSKWFDIGYNEALVVTALKKTPRWLNGMVRLRSIAVLIYRDMPKDSKTFACLTTLRLSPIQEKIFRPVATA</sequence>
<evidence type="ECO:0000313" key="2">
    <source>
        <dbReference type="EMBL" id="VFS52951.1"/>
    </source>
</evidence>
<evidence type="ECO:0000313" key="3">
    <source>
        <dbReference type="Proteomes" id="UP000373449"/>
    </source>
</evidence>
<keyword evidence="1" id="KW-0732">Signal</keyword>
<proteinExistence type="predicted"/>
<evidence type="ECO:0008006" key="4">
    <source>
        <dbReference type="Google" id="ProtNLM"/>
    </source>
</evidence>
<feature type="signal peptide" evidence="1">
    <location>
        <begin position="1"/>
        <end position="22"/>
    </location>
</feature>